<dbReference type="EMBL" id="GL379812">
    <property type="protein sequence ID" value="EGT44077.1"/>
    <property type="molecule type" value="Genomic_DNA"/>
</dbReference>
<dbReference type="HOGENOM" id="CLU_2028748_0_0_1"/>
<evidence type="ECO:0008006" key="4">
    <source>
        <dbReference type="Google" id="ProtNLM"/>
    </source>
</evidence>
<dbReference type="PANTHER" id="PTHR23021">
    <property type="entry name" value="SERPENTINE RECEPTOR, CLASS T"/>
    <property type="match status" value="1"/>
</dbReference>
<dbReference type="InParanoid" id="G0MUE4"/>
<feature type="transmembrane region" description="Helical" evidence="1">
    <location>
        <begin position="46"/>
        <end position="70"/>
    </location>
</feature>
<evidence type="ECO:0000313" key="3">
    <source>
        <dbReference type="Proteomes" id="UP000008068"/>
    </source>
</evidence>
<evidence type="ECO:0000256" key="1">
    <source>
        <dbReference type="SAM" id="Phobius"/>
    </source>
</evidence>
<dbReference type="Pfam" id="PF10321">
    <property type="entry name" value="7TM_GPCR_Srt"/>
    <property type="match status" value="1"/>
</dbReference>
<reference evidence="3" key="1">
    <citation type="submission" date="2011-07" db="EMBL/GenBank/DDBJ databases">
        <authorList>
            <consortium name="Caenorhabditis brenneri Sequencing and Analysis Consortium"/>
            <person name="Wilson R.K."/>
        </authorList>
    </citation>
    <scope>NUCLEOTIDE SEQUENCE [LARGE SCALE GENOMIC DNA]</scope>
    <source>
        <strain evidence="3">PB2801</strain>
    </source>
</reference>
<keyword evidence="1" id="KW-0812">Transmembrane</keyword>
<sequence>MSNFIDLMNTNFNMTLSYFILNGFQLNSDYYECDPNFVQLDHSRPFWGTLFIGSGFFIMPLYLTCLIVIAKSDQMKTLAYQVMMFLGVCDMSSTFFHSLVTGFLGYQYHFVIVPVSFTYLEH</sequence>
<accession>G0MUE4</accession>
<organism evidence="3">
    <name type="scientific">Caenorhabditis brenneri</name>
    <name type="common">Nematode worm</name>
    <dbReference type="NCBI Taxonomy" id="135651"/>
    <lineage>
        <taxon>Eukaryota</taxon>
        <taxon>Metazoa</taxon>
        <taxon>Ecdysozoa</taxon>
        <taxon>Nematoda</taxon>
        <taxon>Chromadorea</taxon>
        <taxon>Rhabditida</taxon>
        <taxon>Rhabditina</taxon>
        <taxon>Rhabditomorpha</taxon>
        <taxon>Rhabditoidea</taxon>
        <taxon>Rhabditidae</taxon>
        <taxon>Peloderinae</taxon>
        <taxon>Caenorhabditis</taxon>
    </lineage>
</organism>
<proteinExistence type="predicted"/>
<protein>
    <recommendedName>
        <fullName evidence="4">G-protein coupled receptors family 1 profile domain-containing protein</fullName>
    </recommendedName>
</protein>
<keyword evidence="1" id="KW-0472">Membrane</keyword>
<dbReference type="InterPro" id="IPR019425">
    <property type="entry name" value="7TM_GPCR_serpentine_rcpt_Srt"/>
</dbReference>
<keyword evidence="1" id="KW-1133">Transmembrane helix</keyword>
<keyword evidence="3" id="KW-1185">Reference proteome</keyword>
<dbReference type="SUPFAM" id="SSF81321">
    <property type="entry name" value="Family A G protein-coupled receptor-like"/>
    <property type="match status" value="1"/>
</dbReference>
<dbReference type="AlphaFoldDB" id="G0MUE4"/>
<dbReference type="OrthoDB" id="5873245at2759"/>
<gene>
    <name evidence="2" type="ORF">CAEBREN_29350</name>
</gene>
<name>G0MUE4_CAEBE</name>
<dbReference type="Proteomes" id="UP000008068">
    <property type="component" value="Unassembled WGS sequence"/>
</dbReference>
<feature type="transmembrane region" description="Helical" evidence="1">
    <location>
        <begin position="82"/>
        <end position="106"/>
    </location>
</feature>
<evidence type="ECO:0000313" key="2">
    <source>
        <dbReference type="EMBL" id="EGT44077.1"/>
    </source>
</evidence>
<dbReference type="PANTHER" id="PTHR23021:SF38">
    <property type="entry name" value="SERPENTINE RECEPTOR, CLASS T"/>
    <property type="match status" value="1"/>
</dbReference>